<dbReference type="SUPFAM" id="SSF56176">
    <property type="entry name" value="FAD-binding/transporter-associated domain-like"/>
    <property type="match status" value="1"/>
</dbReference>
<dbReference type="InterPro" id="IPR007173">
    <property type="entry name" value="ALO_C"/>
</dbReference>
<dbReference type="PIRSF" id="PIRSF000136">
    <property type="entry name" value="LGO_GLO"/>
    <property type="match status" value="1"/>
</dbReference>
<dbReference type="InterPro" id="IPR016166">
    <property type="entry name" value="FAD-bd_PCMH"/>
</dbReference>
<dbReference type="InterPro" id="IPR036318">
    <property type="entry name" value="FAD-bd_PCMH-like_sf"/>
</dbReference>
<sequence length="442" mass="49878">MLPMKMQAMAAATGSKLWTNWSGIVQATPREVLLPGTIDEVVETVQLCRREGRTLRVVGSGHSFTPIAASDDILLSLDRMQGLVSVDLDAAVATVWGGTKLRLLGELLFEQGLAQENLGDIDVQSIAGAISTGTHGTGRAYGNLSTQIIGLTIVTGRGDVVECTPESHPEWFKAMQISLGVLGVIVQVKLKLQSAYKLEYVSSRMPLKSCLAQLSELAESNRHFEFYWFPYAEPCQIKRMNLTDQEVTNRKAWEHFSDVWIENKLFGLLSEFSRKLPSSSAAISRLSASQVPVGRKVNYSHRLFATQRLVRFNEMEYNLPAEAIGEVIEEMREELARGRYRVHFPVECRYAKGDDIWLSPAYGRDSAYIAVHMYKGMPHEAYFAAMERIFLRYGGRPHWGKMHTLQAVQFKELYPKWEAFGAVRETLDPDRILLNDRMQHLF</sequence>
<dbReference type="Proteomes" id="UP000600247">
    <property type="component" value="Unassembled WGS sequence"/>
</dbReference>
<reference evidence="7 8" key="1">
    <citation type="journal article" date="2014" name="Int. J. Syst. Evol. Microbiol.">
        <title>Complete genome sequence of Corynebacterium casei LMG S-19264T (=DSM 44701T), isolated from a smear-ripened cheese.</title>
        <authorList>
            <consortium name="US DOE Joint Genome Institute (JGI-PGF)"/>
            <person name="Walter F."/>
            <person name="Albersmeier A."/>
            <person name="Kalinowski J."/>
            <person name="Ruckert C."/>
        </authorList>
    </citation>
    <scope>NUCLEOTIDE SEQUENCE [LARGE SCALE GENOMIC DNA]</scope>
    <source>
        <strain evidence="7 8">CGMCC 1.15286</strain>
    </source>
</reference>
<dbReference type="Gene3D" id="3.30.70.2520">
    <property type="match status" value="1"/>
</dbReference>
<keyword evidence="3" id="KW-0285">Flavoprotein</keyword>
<dbReference type="Gene3D" id="1.10.45.10">
    <property type="entry name" value="Vanillyl-alcohol Oxidase, Chain A, domain 4"/>
    <property type="match status" value="1"/>
</dbReference>
<evidence type="ECO:0000259" key="6">
    <source>
        <dbReference type="PROSITE" id="PS51387"/>
    </source>
</evidence>
<feature type="domain" description="FAD-binding PCMH-type" evidence="6">
    <location>
        <begin position="25"/>
        <end position="195"/>
    </location>
</feature>
<dbReference type="InterPro" id="IPR016167">
    <property type="entry name" value="FAD-bd_PCMH_sub1"/>
</dbReference>
<dbReference type="GO" id="GO:0019853">
    <property type="term" value="P:L-ascorbic acid biosynthetic process"/>
    <property type="evidence" value="ECO:0007669"/>
    <property type="project" value="UniProtKB-KW"/>
</dbReference>
<dbReference type="PANTHER" id="PTHR43762">
    <property type="entry name" value="L-GULONOLACTONE OXIDASE"/>
    <property type="match status" value="1"/>
</dbReference>
<dbReference type="RefSeq" id="WP_374705353.1">
    <property type="nucleotide sequence ID" value="NZ_BMHY01000005.1"/>
</dbReference>
<proteinExistence type="inferred from homology"/>
<dbReference type="AlphaFoldDB" id="A0A917HAF3"/>
<comment type="caution">
    <text evidence="7">The sequence shown here is derived from an EMBL/GenBank/DDBJ whole genome shotgun (WGS) entry which is preliminary data.</text>
</comment>
<dbReference type="PROSITE" id="PS51387">
    <property type="entry name" value="FAD_PCMH"/>
    <property type="match status" value="1"/>
</dbReference>
<keyword evidence="4" id="KW-0060">Ascorbate biosynthesis</keyword>
<evidence type="ECO:0000256" key="1">
    <source>
        <dbReference type="ARBA" id="ARBA00005147"/>
    </source>
</evidence>
<dbReference type="InterPro" id="IPR016171">
    <property type="entry name" value="Vanillyl_alc_oxidase_C-sub2"/>
</dbReference>
<dbReference type="InterPro" id="IPR016169">
    <property type="entry name" value="FAD-bd_PCMH_sub2"/>
</dbReference>
<evidence type="ECO:0000256" key="5">
    <source>
        <dbReference type="ARBA" id="ARBA00023002"/>
    </source>
</evidence>
<comment type="pathway">
    <text evidence="1">Cofactor biosynthesis; L-ascorbate biosynthesis.</text>
</comment>
<accession>A0A917HAF3</accession>
<gene>
    <name evidence="7" type="ORF">GCM10010918_31080</name>
</gene>
<dbReference type="InterPro" id="IPR006093">
    <property type="entry name" value="Oxy_OxRdtase_FAD_BS"/>
</dbReference>
<name>A0A917HAF3_9BACL</name>
<dbReference type="NCBIfam" id="TIGR01679">
    <property type="entry name" value="bact_FAD_ox"/>
    <property type="match status" value="1"/>
</dbReference>
<evidence type="ECO:0000313" key="8">
    <source>
        <dbReference type="Proteomes" id="UP000600247"/>
    </source>
</evidence>
<evidence type="ECO:0000256" key="2">
    <source>
        <dbReference type="ARBA" id="ARBA00005466"/>
    </source>
</evidence>
<evidence type="ECO:0000256" key="4">
    <source>
        <dbReference type="ARBA" id="ARBA00022644"/>
    </source>
</evidence>
<dbReference type="Gene3D" id="3.30.43.10">
    <property type="entry name" value="Uridine Diphospho-n-acetylenolpyruvylglucosamine Reductase, domain 2"/>
    <property type="match status" value="1"/>
</dbReference>
<dbReference type="PROSITE" id="PS00862">
    <property type="entry name" value="OX2_COVAL_FAD"/>
    <property type="match status" value="1"/>
</dbReference>
<dbReference type="InterPro" id="IPR006094">
    <property type="entry name" value="Oxid_FAD_bind_N"/>
</dbReference>
<dbReference type="GO" id="GO:0003885">
    <property type="term" value="F:D-arabinono-1,4-lactone oxidase activity"/>
    <property type="evidence" value="ECO:0007669"/>
    <property type="project" value="InterPro"/>
</dbReference>
<dbReference type="Gene3D" id="3.30.465.10">
    <property type="match status" value="1"/>
</dbReference>
<dbReference type="GO" id="GO:0016020">
    <property type="term" value="C:membrane"/>
    <property type="evidence" value="ECO:0007669"/>
    <property type="project" value="InterPro"/>
</dbReference>
<comment type="similarity">
    <text evidence="2">Belongs to the oxygen-dependent FAD-linked oxidoreductase family.</text>
</comment>
<dbReference type="EMBL" id="BMHY01000005">
    <property type="protein sequence ID" value="GGG72900.1"/>
    <property type="molecule type" value="Genomic_DNA"/>
</dbReference>
<keyword evidence="8" id="KW-1185">Reference proteome</keyword>
<dbReference type="GO" id="GO:0071949">
    <property type="term" value="F:FAD binding"/>
    <property type="evidence" value="ECO:0007669"/>
    <property type="project" value="InterPro"/>
</dbReference>
<dbReference type="PANTHER" id="PTHR43762:SF1">
    <property type="entry name" value="D-ARABINONO-1,4-LACTONE OXIDASE"/>
    <property type="match status" value="1"/>
</dbReference>
<dbReference type="InterPro" id="IPR010031">
    <property type="entry name" value="FAD_lactone_oxidase-like"/>
</dbReference>
<organism evidence="7 8">
    <name type="scientific">Paenibacillus radicis</name>
    <name type="common">ex Gao et al. 2016</name>
    <dbReference type="NCBI Taxonomy" id="1737354"/>
    <lineage>
        <taxon>Bacteria</taxon>
        <taxon>Bacillati</taxon>
        <taxon>Bacillota</taxon>
        <taxon>Bacilli</taxon>
        <taxon>Bacillales</taxon>
        <taxon>Paenibacillaceae</taxon>
        <taxon>Paenibacillus</taxon>
    </lineage>
</organism>
<keyword evidence="5" id="KW-0560">Oxidoreductase</keyword>
<evidence type="ECO:0000313" key="7">
    <source>
        <dbReference type="EMBL" id="GGG72900.1"/>
    </source>
</evidence>
<evidence type="ECO:0000256" key="3">
    <source>
        <dbReference type="ARBA" id="ARBA00022630"/>
    </source>
</evidence>
<dbReference type="Pfam" id="PF04030">
    <property type="entry name" value="ALO"/>
    <property type="match status" value="1"/>
</dbReference>
<protein>
    <submittedName>
        <fullName evidence="7">FAD-binding oxidoreductase</fullName>
    </submittedName>
</protein>
<dbReference type="Pfam" id="PF01565">
    <property type="entry name" value="FAD_binding_4"/>
    <property type="match status" value="1"/>
</dbReference>